<dbReference type="GO" id="GO:0005886">
    <property type="term" value="C:plasma membrane"/>
    <property type="evidence" value="ECO:0007669"/>
    <property type="project" value="UniProtKB-SubCell"/>
</dbReference>
<evidence type="ECO:0000256" key="6">
    <source>
        <dbReference type="ARBA" id="ARBA00023136"/>
    </source>
</evidence>
<keyword evidence="6 7" id="KW-0472">Membrane</keyword>
<dbReference type="AlphaFoldDB" id="A0A8T4C6G3"/>
<evidence type="ECO:0000256" key="4">
    <source>
        <dbReference type="ARBA" id="ARBA00022692"/>
    </source>
</evidence>
<feature type="transmembrane region" description="Helical" evidence="7">
    <location>
        <begin position="145"/>
        <end position="164"/>
    </location>
</feature>
<evidence type="ECO:0000256" key="2">
    <source>
        <dbReference type="ARBA" id="ARBA00022475"/>
    </source>
</evidence>
<feature type="transmembrane region" description="Helical" evidence="7">
    <location>
        <begin position="47"/>
        <end position="69"/>
    </location>
</feature>
<evidence type="ECO:0000256" key="5">
    <source>
        <dbReference type="ARBA" id="ARBA00022989"/>
    </source>
</evidence>
<dbReference type="InterPro" id="IPR000715">
    <property type="entry name" value="Glycosyl_transferase_4"/>
</dbReference>
<name>A0A8T4C6G3_9ARCH</name>
<evidence type="ECO:0000256" key="7">
    <source>
        <dbReference type="SAM" id="Phobius"/>
    </source>
</evidence>
<comment type="subcellular location">
    <subcellularLocation>
        <location evidence="1">Cell membrane</location>
        <topology evidence="1">Multi-pass membrane protein</topology>
    </subcellularLocation>
</comment>
<protein>
    <submittedName>
        <fullName evidence="8">UDP-N-acetylglucosamine--dolichyl-phosphate N-acetylglucosaminephosphotransferase</fullName>
    </submittedName>
</protein>
<reference evidence="8" key="1">
    <citation type="submission" date="2019-03" db="EMBL/GenBank/DDBJ databases">
        <title>Lake Tanganyika Metagenome-Assembled Genomes (MAGs).</title>
        <authorList>
            <person name="Tran P."/>
        </authorList>
    </citation>
    <scope>NUCLEOTIDE SEQUENCE</scope>
    <source>
        <strain evidence="8">M_DeepCast_50m_m2_156</strain>
    </source>
</reference>
<evidence type="ECO:0000256" key="1">
    <source>
        <dbReference type="ARBA" id="ARBA00004651"/>
    </source>
</evidence>
<organism evidence="8 9">
    <name type="scientific">Candidatus Iainarchaeum sp</name>
    <dbReference type="NCBI Taxonomy" id="3101447"/>
    <lineage>
        <taxon>Archaea</taxon>
        <taxon>Candidatus Iainarchaeota</taxon>
        <taxon>Candidatus Iainarchaeia</taxon>
        <taxon>Candidatus Iainarchaeales</taxon>
        <taxon>Candidatus Iainarchaeaceae</taxon>
        <taxon>Candidatus Iainarchaeum</taxon>
    </lineage>
</organism>
<evidence type="ECO:0000313" key="9">
    <source>
        <dbReference type="Proteomes" id="UP000774699"/>
    </source>
</evidence>
<feature type="transmembrane region" description="Helical" evidence="7">
    <location>
        <begin position="202"/>
        <end position="221"/>
    </location>
</feature>
<dbReference type="PANTHER" id="PTHR22926">
    <property type="entry name" value="PHOSPHO-N-ACETYLMURAMOYL-PENTAPEPTIDE-TRANSFERASE"/>
    <property type="match status" value="1"/>
</dbReference>
<feature type="transmembrane region" description="Helical" evidence="7">
    <location>
        <begin position="81"/>
        <end position="104"/>
    </location>
</feature>
<feature type="transmembrane region" description="Helical" evidence="7">
    <location>
        <begin position="309"/>
        <end position="332"/>
    </location>
</feature>
<evidence type="ECO:0000313" key="8">
    <source>
        <dbReference type="EMBL" id="MBM3281774.1"/>
    </source>
</evidence>
<feature type="transmembrane region" description="Helical" evidence="7">
    <location>
        <begin position="176"/>
        <end position="196"/>
    </location>
</feature>
<dbReference type="Pfam" id="PF00953">
    <property type="entry name" value="Glycos_transf_4"/>
    <property type="match status" value="1"/>
</dbReference>
<keyword evidence="5 7" id="KW-1133">Transmembrane helix</keyword>
<comment type="caution">
    <text evidence="8">The sequence shown here is derived from an EMBL/GenBank/DDBJ whole genome shotgun (WGS) entry which is preliminary data.</text>
</comment>
<dbReference type="EMBL" id="VGJJ01000001">
    <property type="protein sequence ID" value="MBM3281774.1"/>
    <property type="molecule type" value="Genomic_DNA"/>
</dbReference>
<proteinExistence type="predicted"/>
<dbReference type="Proteomes" id="UP000774699">
    <property type="component" value="Unassembled WGS sequence"/>
</dbReference>
<dbReference type="PANTHER" id="PTHR22926:SF3">
    <property type="entry name" value="UNDECAPRENYL-PHOSPHATE ALPHA-N-ACETYLGLUCOSAMINYL 1-PHOSPHATE TRANSFERASE"/>
    <property type="match status" value="1"/>
</dbReference>
<keyword evidence="2" id="KW-1003">Cell membrane</keyword>
<dbReference type="GO" id="GO:0016780">
    <property type="term" value="F:phosphotransferase activity, for other substituted phosphate groups"/>
    <property type="evidence" value="ECO:0007669"/>
    <property type="project" value="InterPro"/>
</dbReference>
<evidence type="ECO:0000256" key="3">
    <source>
        <dbReference type="ARBA" id="ARBA00022679"/>
    </source>
</evidence>
<feature type="transmembrane region" description="Helical" evidence="7">
    <location>
        <begin position="6"/>
        <end position="26"/>
    </location>
</feature>
<accession>A0A8T4C6G3</accession>
<dbReference type="GO" id="GO:0071555">
    <property type="term" value="P:cell wall organization"/>
    <property type="evidence" value="ECO:0007669"/>
    <property type="project" value="TreeGrafter"/>
</dbReference>
<keyword evidence="3" id="KW-0808">Transferase</keyword>
<keyword evidence="4 7" id="KW-0812">Transmembrane</keyword>
<dbReference type="GO" id="GO:0044038">
    <property type="term" value="P:cell wall macromolecule biosynthetic process"/>
    <property type="evidence" value="ECO:0007669"/>
    <property type="project" value="TreeGrafter"/>
</dbReference>
<gene>
    <name evidence="8" type="ORF">FJY86_00310</name>
</gene>
<sequence length="346" mass="37387">MFGEWGIWFIGISSLIITWVTFPFFIKRMHSRGIVGKDMNKPNSPPVAEMGGTIVLLGFVFSIMMALFMNSHFGFFSGIDLLALLAAMLTIVLMGLLGIVDDIIGWKKGIRQYQHALIPIFAALPIMVLPQTIGNTGVDVPFVGFVHFGILYSILLVPFAITGASNAVNMLAGLNGLEAGMSLLNALALLVVGLIIGEQEVVILMIGLIGAIIPFLVLNWYPAKVFPGDSFTLMIGAGLAAASIVGNIEKVGLMLFGLYFFELVLKLRTKMQAESFGKIQPDGTLRAPEKIGSLTHVVMRMGNFTEKQVVLIILGMQLVVIAITLAVFWINYVTSTSAISYLGLAS</sequence>